<evidence type="ECO:0000313" key="1">
    <source>
        <dbReference type="EMBL" id="KKK58689.1"/>
    </source>
</evidence>
<feature type="non-terminal residue" evidence="1">
    <location>
        <position position="114"/>
    </location>
</feature>
<dbReference type="AlphaFoldDB" id="A0A0F8YXA3"/>
<sequence length="114" mass="11925">MGTPRIVQGDERLAYTAGTTAEVIASLGTKLVIEDGRTFRMTQCDTSTALVNANVVTSPAPSGNFRDEDVATMAAGVRVLTSVGSTSAGIVDNGLRGGYLTVKEAVQLDQIHRI</sequence>
<gene>
    <name evidence="1" type="ORF">LCGC14_3041880</name>
</gene>
<protein>
    <submittedName>
        <fullName evidence="1">Uncharacterized protein</fullName>
    </submittedName>
</protein>
<name>A0A0F8YXA3_9ZZZZ</name>
<accession>A0A0F8YXA3</accession>
<comment type="caution">
    <text evidence="1">The sequence shown here is derived from an EMBL/GenBank/DDBJ whole genome shotgun (WGS) entry which is preliminary data.</text>
</comment>
<organism evidence="1">
    <name type="scientific">marine sediment metagenome</name>
    <dbReference type="NCBI Taxonomy" id="412755"/>
    <lineage>
        <taxon>unclassified sequences</taxon>
        <taxon>metagenomes</taxon>
        <taxon>ecological metagenomes</taxon>
    </lineage>
</organism>
<reference evidence="1" key="1">
    <citation type="journal article" date="2015" name="Nature">
        <title>Complex archaea that bridge the gap between prokaryotes and eukaryotes.</title>
        <authorList>
            <person name="Spang A."/>
            <person name="Saw J.H."/>
            <person name="Jorgensen S.L."/>
            <person name="Zaremba-Niedzwiedzka K."/>
            <person name="Martijn J."/>
            <person name="Lind A.E."/>
            <person name="van Eijk R."/>
            <person name="Schleper C."/>
            <person name="Guy L."/>
            <person name="Ettema T.J."/>
        </authorList>
    </citation>
    <scope>NUCLEOTIDE SEQUENCE</scope>
</reference>
<proteinExistence type="predicted"/>
<dbReference type="EMBL" id="LAZR01063849">
    <property type="protein sequence ID" value="KKK58689.1"/>
    <property type="molecule type" value="Genomic_DNA"/>
</dbReference>